<feature type="compositionally biased region" description="Basic and acidic residues" evidence="1">
    <location>
        <begin position="22"/>
        <end position="31"/>
    </location>
</feature>
<evidence type="ECO:0000256" key="1">
    <source>
        <dbReference type="SAM" id="MobiDB-lite"/>
    </source>
</evidence>
<organism evidence="2 3">
    <name type="scientific">Azospira oryzae</name>
    <dbReference type="NCBI Taxonomy" id="146939"/>
    <lineage>
        <taxon>Bacteria</taxon>
        <taxon>Pseudomonadati</taxon>
        <taxon>Pseudomonadota</taxon>
        <taxon>Betaproteobacteria</taxon>
        <taxon>Rhodocyclales</taxon>
        <taxon>Rhodocyclaceae</taxon>
        <taxon>Azospira</taxon>
    </lineage>
</organism>
<comment type="caution">
    <text evidence="2">The sequence shown here is derived from an EMBL/GenBank/DDBJ whole genome shotgun (WGS) entry which is preliminary data.</text>
</comment>
<evidence type="ECO:0000313" key="2">
    <source>
        <dbReference type="EMBL" id="RZT89910.1"/>
    </source>
</evidence>
<name>A0ABY0IQZ6_9RHOO</name>
<reference evidence="2 3" key="1">
    <citation type="submission" date="2019-02" db="EMBL/GenBank/DDBJ databases">
        <title>Genomic Encyclopedia of Type Strains, Phase IV (KMG-IV): sequencing the most valuable type-strain genomes for metagenomic binning, comparative biology and taxonomic classification.</title>
        <authorList>
            <person name="Goeker M."/>
        </authorList>
    </citation>
    <scope>NUCLEOTIDE SEQUENCE [LARGE SCALE GENOMIC DNA]</scope>
    <source>
        <strain evidence="2 3">DSM 21223</strain>
    </source>
</reference>
<gene>
    <name evidence="2" type="ORF">EV678_0711</name>
</gene>
<sequence>MAKTNFQFEKRQRELAKKRKKEEKLRRKQEGLPDDTPENQEPAEGSEGTANDDAPPAVPAA</sequence>
<evidence type="ECO:0000313" key="3">
    <source>
        <dbReference type="Proteomes" id="UP000292136"/>
    </source>
</evidence>
<dbReference type="EMBL" id="SHKM01000001">
    <property type="protein sequence ID" value="RZT89910.1"/>
    <property type="molecule type" value="Genomic_DNA"/>
</dbReference>
<dbReference type="Proteomes" id="UP000292136">
    <property type="component" value="Unassembled WGS sequence"/>
</dbReference>
<keyword evidence="3" id="KW-1185">Reference proteome</keyword>
<proteinExistence type="predicted"/>
<feature type="region of interest" description="Disordered" evidence="1">
    <location>
        <begin position="1"/>
        <end position="61"/>
    </location>
</feature>
<accession>A0ABY0IQZ6</accession>
<protein>
    <submittedName>
        <fullName evidence="2">Uncharacterized protein</fullName>
    </submittedName>
</protein>